<keyword evidence="1" id="KW-1133">Transmembrane helix</keyword>
<dbReference type="Proteomes" id="UP000029120">
    <property type="component" value="Unassembled WGS sequence"/>
</dbReference>
<organism evidence="2 3">
    <name type="scientific">Arabis alpina</name>
    <name type="common">Alpine rock-cress</name>
    <dbReference type="NCBI Taxonomy" id="50452"/>
    <lineage>
        <taxon>Eukaryota</taxon>
        <taxon>Viridiplantae</taxon>
        <taxon>Streptophyta</taxon>
        <taxon>Embryophyta</taxon>
        <taxon>Tracheophyta</taxon>
        <taxon>Spermatophyta</taxon>
        <taxon>Magnoliopsida</taxon>
        <taxon>eudicotyledons</taxon>
        <taxon>Gunneridae</taxon>
        <taxon>Pentapetalae</taxon>
        <taxon>rosids</taxon>
        <taxon>malvids</taxon>
        <taxon>Brassicales</taxon>
        <taxon>Brassicaceae</taxon>
        <taxon>Arabideae</taxon>
        <taxon>Arabis</taxon>
    </lineage>
</organism>
<keyword evidence="1" id="KW-0812">Transmembrane</keyword>
<keyword evidence="3" id="KW-1185">Reference proteome</keyword>
<dbReference type="EMBL" id="KL981147">
    <property type="protein sequence ID" value="KFK23235.1"/>
    <property type="molecule type" value="Genomic_DNA"/>
</dbReference>
<dbReference type="Gramene" id="KFK23235">
    <property type="protein sequence ID" value="KFK23235"/>
    <property type="gene ID" value="AALP_AAs67722U000100"/>
</dbReference>
<name>A0A087G033_ARAAL</name>
<reference evidence="3" key="1">
    <citation type="journal article" date="2015" name="Nat. Plants">
        <title>Genome expansion of Arabis alpina linked with retrotransposition and reduced symmetric DNA methylation.</title>
        <authorList>
            <person name="Willing E.M."/>
            <person name="Rawat V."/>
            <person name="Mandakova T."/>
            <person name="Maumus F."/>
            <person name="James G.V."/>
            <person name="Nordstroem K.J."/>
            <person name="Becker C."/>
            <person name="Warthmann N."/>
            <person name="Chica C."/>
            <person name="Szarzynska B."/>
            <person name="Zytnicki M."/>
            <person name="Albani M.C."/>
            <person name="Kiefer C."/>
            <person name="Bergonzi S."/>
            <person name="Castaings L."/>
            <person name="Mateos J.L."/>
            <person name="Berns M.C."/>
            <person name="Bujdoso N."/>
            <person name="Piofczyk T."/>
            <person name="de Lorenzo L."/>
            <person name="Barrero-Sicilia C."/>
            <person name="Mateos I."/>
            <person name="Piednoel M."/>
            <person name="Hagmann J."/>
            <person name="Chen-Min-Tao R."/>
            <person name="Iglesias-Fernandez R."/>
            <person name="Schuster S.C."/>
            <person name="Alonso-Blanco C."/>
            <person name="Roudier F."/>
            <person name="Carbonero P."/>
            <person name="Paz-Ares J."/>
            <person name="Davis S.J."/>
            <person name="Pecinka A."/>
            <person name="Quesneville H."/>
            <person name="Colot V."/>
            <person name="Lysak M.A."/>
            <person name="Weigel D."/>
            <person name="Coupland G."/>
            <person name="Schneeberger K."/>
        </authorList>
    </citation>
    <scope>NUCLEOTIDE SEQUENCE [LARGE SCALE GENOMIC DNA]</scope>
    <source>
        <strain evidence="3">cv. Pajares</strain>
    </source>
</reference>
<evidence type="ECO:0000313" key="2">
    <source>
        <dbReference type="EMBL" id="KFK23235.1"/>
    </source>
</evidence>
<feature type="transmembrane region" description="Helical" evidence="1">
    <location>
        <begin position="29"/>
        <end position="51"/>
    </location>
</feature>
<sequence>MPIRLQILSMLTSLEMALKAFRSHMETDALLTAAIAFVSFLVAYVTAIVNYTDSSSTGISVLTGAICIAIAIIYWVFLLHRICFRWRQHIPGLRQTV</sequence>
<evidence type="ECO:0000256" key="1">
    <source>
        <dbReference type="SAM" id="Phobius"/>
    </source>
</evidence>
<evidence type="ECO:0000313" key="3">
    <source>
        <dbReference type="Proteomes" id="UP000029120"/>
    </source>
</evidence>
<keyword evidence="1" id="KW-0472">Membrane</keyword>
<feature type="transmembrane region" description="Helical" evidence="1">
    <location>
        <begin position="57"/>
        <end position="79"/>
    </location>
</feature>
<dbReference type="AlphaFoldDB" id="A0A087G033"/>
<proteinExistence type="predicted"/>
<gene>
    <name evidence="2" type="ORF">AALP_AAs67722U000100</name>
</gene>
<accession>A0A087G033</accession>
<protein>
    <submittedName>
        <fullName evidence="2">Uncharacterized protein</fullName>
    </submittedName>
</protein>